<evidence type="ECO:0000256" key="2">
    <source>
        <dbReference type="ARBA" id="ARBA00022980"/>
    </source>
</evidence>
<dbReference type="EMBL" id="RXIC02000481">
    <property type="protein sequence ID" value="KAB1199319.1"/>
    <property type="molecule type" value="Genomic_DNA"/>
</dbReference>
<dbReference type="GO" id="GO:0006412">
    <property type="term" value="P:translation"/>
    <property type="evidence" value="ECO:0007669"/>
    <property type="project" value="InterPro"/>
</dbReference>
<reference evidence="4 6" key="2">
    <citation type="journal article" date="2019" name="Plant Biotechnol. J.">
        <title>The red bayberry genome and genetic basis of sex determination.</title>
        <authorList>
            <person name="Jia H.M."/>
            <person name="Jia H.J."/>
            <person name="Cai Q.L."/>
            <person name="Wang Y."/>
            <person name="Zhao H.B."/>
            <person name="Yang W.F."/>
            <person name="Wang G.Y."/>
            <person name="Li Y.H."/>
            <person name="Zhan D.L."/>
            <person name="Shen Y.T."/>
            <person name="Niu Q.F."/>
            <person name="Chang L."/>
            <person name="Qiu J."/>
            <person name="Zhao L."/>
            <person name="Xie H.B."/>
            <person name="Fu W.Y."/>
            <person name="Jin J."/>
            <person name="Li X.W."/>
            <person name="Jiao Y."/>
            <person name="Zhou C.C."/>
            <person name="Tu T."/>
            <person name="Chai C.Y."/>
            <person name="Gao J.L."/>
            <person name="Fan L.J."/>
            <person name="van de Weg E."/>
            <person name="Wang J.Y."/>
            <person name="Gao Z.S."/>
        </authorList>
    </citation>
    <scope>NUCLEOTIDE SEQUENCE [LARGE SCALE GENOMIC DNA]</scope>
    <source>
        <tissue evidence="4">Leaves</tissue>
    </source>
</reference>
<gene>
    <name evidence="5" type="ORF">CJ030_MR0G025178</name>
    <name evidence="4" type="ORF">CJ030_MR0G025215</name>
</gene>
<dbReference type="AlphaFoldDB" id="A0A6A1UGA4"/>
<keyword evidence="3" id="KW-0687">Ribonucleoprotein</keyword>
<accession>A0A6A1UGA4</accession>
<dbReference type="Pfam" id="PF01199">
    <property type="entry name" value="Ribosomal_L34e"/>
    <property type="match status" value="1"/>
</dbReference>
<proteinExistence type="inferred from homology"/>
<dbReference type="EMBL" id="RXIC02000479">
    <property type="protein sequence ID" value="KAB1199359.1"/>
    <property type="molecule type" value="Genomic_DNA"/>
</dbReference>
<sequence>MKFEAFLLTVQMVFHFYSLGWSVRGSYAYSPLVQFFEVKERFTWLLVPLGIEIVACCELVIEMIPMSLHWRALSLNFSLNAGCNMQIPHLRPAEYKRSRLARNRRTVNRAYGGALSGGAVRDRVYLTGFRDNPCLFGRRAEDCEESLEDSKNQREAGIKELTCVTKILVHFYSNFFTFLGHE</sequence>
<dbReference type="InterPro" id="IPR038562">
    <property type="entry name" value="Ribosomal_eL34_C_sf"/>
</dbReference>
<dbReference type="Gene3D" id="6.20.340.10">
    <property type="match status" value="1"/>
</dbReference>
<evidence type="ECO:0000256" key="1">
    <source>
        <dbReference type="ARBA" id="ARBA00009875"/>
    </source>
</evidence>
<reference evidence="4" key="1">
    <citation type="submission" date="2018-07" db="EMBL/GenBank/DDBJ databases">
        <authorList>
            <person name="Gao Z.-S."/>
            <person name="Jia H.-M."/>
            <person name="Jia H.-J."/>
            <person name="Cai Q.-L."/>
            <person name="Wang Y."/>
            <person name="Zhao H.-B."/>
        </authorList>
    </citation>
    <scope>NUCLEOTIDE SEQUENCE</scope>
    <source>
        <tissue evidence="4">Leaves</tissue>
    </source>
</reference>
<protein>
    <submittedName>
        <fullName evidence="4">60S ribosomal protein L34</fullName>
    </submittedName>
</protein>
<keyword evidence="2 4" id="KW-0689">Ribosomal protein</keyword>
<dbReference type="Proteomes" id="UP000516437">
    <property type="component" value="Unassembled WGS sequence"/>
</dbReference>
<comment type="caution">
    <text evidence="4">The sequence shown here is derived from an EMBL/GenBank/DDBJ whole genome shotgun (WGS) entry which is preliminary data.</text>
</comment>
<dbReference type="OrthoDB" id="2014006at2759"/>
<dbReference type="InterPro" id="IPR008195">
    <property type="entry name" value="Ribosomal_eL34"/>
</dbReference>
<dbReference type="PANTHER" id="PTHR10759">
    <property type="entry name" value="60S RIBOSOMAL PROTEIN L34"/>
    <property type="match status" value="1"/>
</dbReference>
<organism evidence="4 6">
    <name type="scientific">Morella rubra</name>
    <name type="common">Chinese bayberry</name>
    <dbReference type="NCBI Taxonomy" id="262757"/>
    <lineage>
        <taxon>Eukaryota</taxon>
        <taxon>Viridiplantae</taxon>
        <taxon>Streptophyta</taxon>
        <taxon>Embryophyta</taxon>
        <taxon>Tracheophyta</taxon>
        <taxon>Spermatophyta</taxon>
        <taxon>Magnoliopsida</taxon>
        <taxon>eudicotyledons</taxon>
        <taxon>Gunneridae</taxon>
        <taxon>Pentapetalae</taxon>
        <taxon>rosids</taxon>
        <taxon>fabids</taxon>
        <taxon>Fagales</taxon>
        <taxon>Myricaceae</taxon>
        <taxon>Morella</taxon>
    </lineage>
</organism>
<evidence type="ECO:0000256" key="3">
    <source>
        <dbReference type="ARBA" id="ARBA00023274"/>
    </source>
</evidence>
<reference evidence="4" key="3">
    <citation type="submission" date="2019-09" db="EMBL/GenBank/DDBJ databases">
        <authorList>
            <person name="Gao Z."/>
        </authorList>
    </citation>
    <scope>NUCLEOTIDE SEQUENCE</scope>
    <source>
        <tissue evidence="4">Leaves</tissue>
    </source>
</reference>
<name>A0A6A1UGA4_9ROSI</name>
<evidence type="ECO:0000313" key="6">
    <source>
        <dbReference type="Proteomes" id="UP000516437"/>
    </source>
</evidence>
<comment type="similarity">
    <text evidence="1">Belongs to the eukaryotic ribosomal protein eL34 family.</text>
</comment>
<evidence type="ECO:0000313" key="5">
    <source>
        <dbReference type="EMBL" id="KAB1199359.1"/>
    </source>
</evidence>
<keyword evidence="6" id="KW-1185">Reference proteome</keyword>
<dbReference type="GO" id="GO:0005840">
    <property type="term" value="C:ribosome"/>
    <property type="evidence" value="ECO:0007669"/>
    <property type="project" value="UniProtKB-KW"/>
</dbReference>
<dbReference type="GO" id="GO:1990904">
    <property type="term" value="C:ribonucleoprotein complex"/>
    <property type="evidence" value="ECO:0007669"/>
    <property type="project" value="UniProtKB-KW"/>
</dbReference>
<evidence type="ECO:0000313" key="4">
    <source>
        <dbReference type="EMBL" id="KAB1199319.1"/>
    </source>
</evidence>
<dbReference type="GO" id="GO:0003735">
    <property type="term" value="F:structural constituent of ribosome"/>
    <property type="evidence" value="ECO:0007669"/>
    <property type="project" value="InterPro"/>
</dbReference>